<evidence type="ECO:0000256" key="11">
    <source>
        <dbReference type="RuleBase" id="RU004024"/>
    </source>
</evidence>
<keyword evidence="8 12" id="KW-1133">Transmembrane helix</keyword>
<evidence type="ECO:0000256" key="2">
    <source>
        <dbReference type="ARBA" id="ARBA00007866"/>
    </source>
</evidence>
<comment type="catalytic activity">
    <reaction evidence="11">
        <text>4 Fe(II)-[cytochrome c] + O2 + 8 H(+)(in) = 4 Fe(III)-[cytochrome c] + 2 H2O + 4 H(+)(out)</text>
        <dbReference type="Rhea" id="RHEA:11436"/>
        <dbReference type="Rhea" id="RHEA-COMP:10350"/>
        <dbReference type="Rhea" id="RHEA-COMP:14399"/>
        <dbReference type="ChEBI" id="CHEBI:15377"/>
        <dbReference type="ChEBI" id="CHEBI:15378"/>
        <dbReference type="ChEBI" id="CHEBI:15379"/>
        <dbReference type="ChEBI" id="CHEBI:29033"/>
        <dbReference type="ChEBI" id="CHEBI:29034"/>
        <dbReference type="EC" id="7.1.1.9"/>
    </reaction>
</comment>
<dbReference type="InterPro" id="IPR036257">
    <property type="entry name" value="Cyt_c_oxidase_su2_TM_sf"/>
</dbReference>
<dbReference type="PANTHER" id="PTHR22888:SF9">
    <property type="entry name" value="CYTOCHROME C OXIDASE SUBUNIT 2"/>
    <property type="match status" value="1"/>
</dbReference>
<evidence type="ECO:0000256" key="3">
    <source>
        <dbReference type="ARBA" id="ARBA00022448"/>
    </source>
</evidence>
<protein>
    <recommendedName>
        <fullName evidence="11">Cytochrome c oxidase subunit 2</fullName>
        <ecNumber evidence="11">7.1.1.9</ecNumber>
    </recommendedName>
</protein>
<dbReference type="Gene3D" id="1.10.287.90">
    <property type="match status" value="1"/>
</dbReference>
<dbReference type="SUPFAM" id="SSF49503">
    <property type="entry name" value="Cupredoxins"/>
    <property type="match status" value="1"/>
</dbReference>
<accession>A0ABS9UY22</accession>
<evidence type="ECO:0000313" key="15">
    <source>
        <dbReference type="EMBL" id="MCH7409009.1"/>
    </source>
</evidence>
<evidence type="ECO:0000256" key="12">
    <source>
        <dbReference type="SAM" id="Phobius"/>
    </source>
</evidence>
<keyword evidence="11" id="KW-0479">Metal-binding</keyword>
<dbReference type="InterPro" id="IPR045187">
    <property type="entry name" value="CcO_II"/>
</dbReference>
<evidence type="ECO:0000256" key="1">
    <source>
        <dbReference type="ARBA" id="ARBA00004141"/>
    </source>
</evidence>
<keyword evidence="5 10" id="KW-0812">Transmembrane</keyword>
<dbReference type="PROSITE" id="PS50857">
    <property type="entry name" value="COX2_CUA"/>
    <property type="match status" value="1"/>
</dbReference>
<keyword evidence="6" id="KW-1278">Translocase</keyword>
<feature type="transmembrane region" description="Helical" evidence="12">
    <location>
        <begin position="131"/>
        <end position="152"/>
    </location>
</feature>
<name>A0ABS9UY22_9BACT</name>
<comment type="cofactor">
    <cofactor evidence="11">
        <name>Cu cation</name>
        <dbReference type="ChEBI" id="CHEBI:23378"/>
    </cofactor>
    <text evidence="11">Binds a copper A center.</text>
</comment>
<sequence>MYGFLIAVGVLLLLSLIWMVYRIQTLVSVVKGSDKKIASSSNKVNAILFIVFLLGAGILMFWYSIKEFDNYNLPLASEHGAVTDNLFWITMAVTGVVFIITHILLFIFPYKYQYKESRKATFYPDNNKLEVIWTIVPAIVLAILVIGGWKAWSDITAPAPENAHVVEIMGYQFAWEIRYPGVDNVLGDHDYRLINEVNNPSGVDFSDKNSFDDFTSPVMVLPKGEPVLLKIRARDVLHSVFAPHMRLKMDAVPGMPTRFWFTPTKTTAEMRQELGDDEFVYEIACTEICGRGHFSMRREIRVVEPAEYQEWLKEQKPYIVNDPTLVENVSSELKELADITISEYK</sequence>
<dbReference type="RefSeq" id="WP_241347370.1">
    <property type="nucleotide sequence ID" value="NZ_JAKZGP010000011.1"/>
</dbReference>
<feature type="domain" description="Cytochrome oxidase subunit II transmembrane region profile" evidence="14">
    <location>
        <begin position="59"/>
        <end position="159"/>
    </location>
</feature>
<evidence type="ECO:0000256" key="4">
    <source>
        <dbReference type="ARBA" id="ARBA00022660"/>
    </source>
</evidence>
<keyword evidence="7 10" id="KW-0249">Electron transport</keyword>
<evidence type="ECO:0000256" key="7">
    <source>
        <dbReference type="ARBA" id="ARBA00022982"/>
    </source>
</evidence>
<evidence type="ECO:0000256" key="9">
    <source>
        <dbReference type="ARBA" id="ARBA00023136"/>
    </source>
</evidence>
<evidence type="ECO:0000259" key="13">
    <source>
        <dbReference type="PROSITE" id="PS50857"/>
    </source>
</evidence>
<gene>
    <name evidence="15" type="ORF">MM239_06365</name>
</gene>
<dbReference type="Proteomes" id="UP001165489">
    <property type="component" value="Unassembled WGS sequence"/>
</dbReference>
<evidence type="ECO:0000256" key="10">
    <source>
        <dbReference type="RuleBase" id="RU000456"/>
    </source>
</evidence>
<comment type="function">
    <text evidence="11">Subunits I and II form the functional core of the enzyme complex. Electrons originating in cytochrome c are transferred via heme a and Cu(A) to the binuclear center formed by heme a3 and Cu(B).</text>
</comment>
<evidence type="ECO:0000256" key="6">
    <source>
        <dbReference type="ARBA" id="ARBA00022967"/>
    </source>
</evidence>
<dbReference type="EMBL" id="JAKZGP010000011">
    <property type="protein sequence ID" value="MCH7409009.1"/>
    <property type="molecule type" value="Genomic_DNA"/>
</dbReference>
<evidence type="ECO:0000256" key="8">
    <source>
        <dbReference type="ARBA" id="ARBA00022989"/>
    </source>
</evidence>
<dbReference type="InterPro" id="IPR002429">
    <property type="entry name" value="CcO_II-like_C"/>
</dbReference>
<reference evidence="15" key="1">
    <citation type="submission" date="2022-03" db="EMBL/GenBank/DDBJ databases">
        <title>De novo assembled genomes of Belliella spp. (Cyclobacteriaceae) strains.</title>
        <authorList>
            <person name="Szabo A."/>
            <person name="Korponai K."/>
            <person name="Felfoldi T."/>
        </authorList>
    </citation>
    <scope>NUCLEOTIDE SEQUENCE</scope>
    <source>
        <strain evidence="15">DSM 111904</strain>
    </source>
</reference>
<dbReference type="EC" id="7.1.1.9" evidence="11"/>
<dbReference type="InterPro" id="IPR011759">
    <property type="entry name" value="Cyt_c_oxidase_su2_TM_dom"/>
</dbReference>
<keyword evidence="9 12" id="KW-0472">Membrane</keyword>
<feature type="domain" description="Cytochrome oxidase subunit II copper A binding" evidence="13">
    <location>
        <begin position="161"/>
        <end position="314"/>
    </location>
</feature>
<keyword evidence="16" id="KW-1185">Reference proteome</keyword>
<feature type="transmembrane region" description="Helical" evidence="12">
    <location>
        <begin position="85"/>
        <end position="110"/>
    </location>
</feature>
<dbReference type="PRINTS" id="PR01166">
    <property type="entry name" value="CYCOXIDASEII"/>
</dbReference>
<proteinExistence type="inferred from homology"/>
<comment type="subcellular location">
    <subcellularLocation>
        <location evidence="10">Cell membrane</location>
        <topology evidence="10">Multi-pass membrane protein</topology>
    </subcellularLocation>
    <subcellularLocation>
        <location evidence="1">Membrane</location>
        <topology evidence="1">Multi-pass membrane protein</topology>
    </subcellularLocation>
</comment>
<evidence type="ECO:0000313" key="16">
    <source>
        <dbReference type="Proteomes" id="UP001165489"/>
    </source>
</evidence>
<organism evidence="15 16">
    <name type="scientific">Belliella filtrata</name>
    <dbReference type="NCBI Taxonomy" id="2923435"/>
    <lineage>
        <taxon>Bacteria</taxon>
        <taxon>Pseudomonadati</taxon>
        <taxon>Bacteroidota</taxon>
        <taxon>Cytophagia</taxon>
        <taxon>Cytophagales</taxon>
        <taxon>Cyclobacteriaceae</taxon>
        <taxon>Belliella</taxon>
    </lineage>
</organism>
<dbReference type="SUPFAM" id="SSF81464">
    <property type="entry name" value="Cytochrome c oxidase subunit II-like, transmembrane region"/>
    <property type="match status" value="1"/>
</dbReference>
<evidence type="ECO:0000256" key="5">
    <source>
        <dbReference type="ARBA" id="ARBA00022692"/>
    </source>
</evidence>
<feature type="transmembrane region" description="Helical" evidence="12">
    <location>
        <begin position="6"/>
        <end position="23"/>
    </location>
</feature>
<comment type="similarity">
    <text evidence="2 10">Belongs to the cytochrome c oxidase subunit 2 family.</text>
</comment>
<dbReference type="PROSITE" id="PS50999">
    <property type="entry name" value="COX2_TM"/>
    <property type="match status" value="1"/>
</dbReference>
<evidence type="ECO:0000259" key="14">
    <source>
        <dbReference type="PROSITE" id="PS50999"/>
    </source>
</evidence>
<feature type="transmembrane region" description="Helical" evidence="12">
    <location>
        <begin position="44"/>
        <end position="65"/>
    </location>
</feature>
<keyword evidence="4 10" id="KW-0679">Respiratory chain</keyword>
<comment type="caution">
    <text evidence="15">The sequence shown here is derived from an EMBL/GenBank/DDBJ whole genome shotgun (WGS) entry which is preliminary data.</text>
</comment>
<keyword evidence="3 10" id="KW-0813">Transport</keyword>
<dbReference type="InterPro" id="IPR008972">
    <property type="entry name" value="Cupredoxin"/>
</dbReference>
<keyword evidence="11" id="KW-0186">Copper</keyword>
<dbReference type="Pfam" id="PF02790">
    <property type="entry name" value="COX2_TM"/>
    <property type="match status" value="1"/>
</dbReference>
<dbReference type="Gene3D" id="2.60.40.420">
    <property type="entry name" value="Cupredoxins - blue copper proteins"/>
    <property type="match status" value="1"/>
</dbReference>
<dbReference type="Pfam" id="PF00116">
    <property type="entry name" value="COX2"/>
    <property type="match status" value="1"/>
</dbReference>
<dbReference type="PANTHER" id="PTHR22888">
    <property type="entry name" value="CYTOCHROME C OXIDASE, SUBUNIT II"/>
    <property type="match status" value="1"/>
</dbReference>